<accession>A0A2B7XCG6</accession>
<feature type="region of interest" description="Disordered" evidence="1">
    <location>
        <begin position="1"/>
        <end position="60"/>
    </location>
</feature>
<evidence type="ECO:0000313" key="3">
    <source>
        <dbReference type="Proteomes" id="UP000224080"/>
    </source>
</evidence>
<sequence>MDQDVASRRQRATNPGRREPWGLNLGNPVELPRPGFQTANADAHDGKAGKGGQPAPWAATTASPCWSIQGWERVMIRYD</sequence>
<proteinExistence type="predicted"/>
<dbReference type="Proteomes" id="UP000224080">
    <property type="component" value="Unassembled WGS sequence"/>
</dbReference>
<organism evidence="2 3">
    <name type="scientific">Blastomyces parvus</name>
    <dbReference type="NCBI Taxonomy" id="2060905"/>
    <lineage>
        <taxon>Eukaryota</taxon>
        <taxon>Fungi</taxon>
        <taxon>Dikarya</taxon>
        <taxon>Ascomycota</taxon>
        <taxon>Pezizomycotina</taxon>
        <taxon>Eurotiomycetes</taxon>
        <taxon>Eurotiomycetidae</taxon>
        <taxon>Onygenales</taxon>
        <taxon>Ajellomycetaceae</taxon>
        <taxon>Blastomyces</taxon>
    </lineage>
</organism>
<evidence type="ECO:0000256" key="1">
    <source>
        <dbReference type="SAM" id="MobiDB-lite"/>
    </source>
</evidence>
<evidence type="ECO:0000313" key="2">
    <source>
        <dbReference type="EMBL" id="PGH06609.1"/>
    </source>
</evidence>
<gene>
    <name evidence="2" type="ORF">GX51_02236</name>
</gene>
<dbReference type="EMBL" id="PDNC01000020">
    <property type="protein sequence ID" value="PGH06609.1"/>
    <property type="molecule type" value="Genomic_DNA"/>
</dbReference>
<reference evidence="2 3" key="1">
    <citation type="submission" date="2017-10" db="EMBL/GenBank/DDBJ databases">
        <title>Comparative genomics in systemic dimorphic fungi from Ajellomycetaceae.</title>
        <authorList>
            <person name="Munoz J.F."/>
            <person name="Mcewen J.G."/>
            <person name="Clay O.K."/>
            <person name="Cuomo C.A."/>
        </authorList>
    </citation>
    <scope>NUCLEOTIDE SEQUENCE [LARGE SCALE GENOMIC DNA]</scope>
    <source>
        <strain evidence="2 3">UAMH130</strain>
    </source>
</reference>
<comment type="caution">
    <text evidence="2">The sequence shown here is derived from an EMBL/GenBank/DDBJ whole genome shotgun (WGS) entry which is preliminary data.</text>
</comment>
<protein>
    <submittedName>
        <fullName evidence="2">Uncharacterized protein</fullName>
    </submittedName>
</protein>
<dbReference type="AlphaFoldDB" id="A0A2B7XCG6"/>
<name>A0A2B7XCG6_9EURO</name>
<keyword evidence="3" id="KW-1185">Reference proteome</keyword>